<dbReference type="Proteomes" id="UP000054729">
    <property type="component" value="Unassembled WGS sequence"/>
</dbReference>
<keyword evidence="3 6" id="KW-0812">Transmembrane</keyword>
<dbReference type="PANTHER" id="PTHR30086">
    <property type="entry name" value="ARGININE EXPORTER PROTEIN ARGO"/>
    <property type="match status" value="1"/>
</dbReference>
<evidence type="ECO:0000313" key="7">
    <source>
        <dbReference type="EMBL" id="KTD76406.1"/>
    </source>
</evidence>
<dbReference type="PANTHER" id="PTHR30086:SF20">
    <property type="entry name" value="ARGININE EXPORTER PROTEIN ARGO-RELATED"/>
    <property type="match status" value="1"/>
</dbReference>
<dbReference type="GO" id="GO:0005886">
    <property type="term" value="C:plasma membrane"/>
    <property type="evidence" value="ECO:0007669"/>
    <property type="project" value="UniProtKB-SubCell"/>
</dbReference>
<protein>
    <submittedName>
        <fullName evidence="7">LysE family transporter</fullName>
    </submittedName>
</protein>
<feature type="transmembrane region" description="Helical" evidence="6">
    <location>
        <begin position="144"/>
        <end position="165"/>
    </location>
</feature>
<keyword evidence="5 6" id="KW-0472">Membrane</keyword>
<evidence type="ECO:0000256" key="5">
    <source>
        <dbReference type="ARBA" id="ARBA00023136"/>
    </source>
</evidence>
<keyword evidence="2" id="KW-1003">Cell membrane</keyword>
<dbReference type="PATRIC" id="fig|66969.6.peg.2317"/>
<dbReference type="AlphaFoldDB" id="A0A0W1A513"/>
<evidence type="ECO:0000256" key="1">
    <source>
        <dbReference type="ARBA" id="ARBA00004651"/>
    </source>
</evidence>
<dbReference type="EMBL" id="LNZB01000051">
    <property type="protein sequence ID" value="KTD76406.1"/>
    <property type="molecule type" value="Genomic_DNA"/>
</dbReference>
<feature type="transmembrane region" description="Helical" evidence="6">
    <location>
        <begin position="177"/>
        <end position="198"/>
    </location>
</feature>
<organism evidence="7 8">
    <name type="scientific">Legionella waltersii</name>
    <dbReference type="NCBI Taxonomy" id="66969"/>
    <lineage>
        <taxon>Bacteria</taxon>
        <taxon>Pseudomonadati</taxon>
        <taxon>Pseudomonadota</taxon>
        <taxon>Gammaproteobacteria</taxon>
        <taxon>Legionellales</taxon>
        <taxon>Legionellaceae</taxon>
        <taxon>Legionella</taxon>
    </lineage>
</organism>
<dbReference type="InterPro" id="IPR001123">
    <property type="entry name" value="LeuE-type"/>
</dbReference>
<evidence type="ECO:0000256" key="3">
    <source>
        <dbReference type="ARBA" id="ARBA00022692"/>
    </source>
</evidence>
<name>A0A0W1A513_9GAMM</name>
<comment type="subcellular location">
    <subcellularLocation>
        <location evidence="1">Cell membrane</location>
        <topology evidence="1">Multi-pass membrane protein</topology>
    </subcellularLocation>
</comment>
<dbReference type="GO" id="GO:0015171">
    <property type="term" value="F:amino acid transmembrane transporter activity"/>
    <property type="evidence" value="ECO:0007669"/>
    <property type="project" value="TreeGrafter"/>
</dbReference>
<evidence type="ECO:0000313" key="8">
    <source>
        <dbReference type="Proteomes" id="UP000054729"/>
    </source>
</evidence>
<evidence type="ECO:0000256" key="2">
    <source>
        <dbReference type="ARBA" id="ARBA00022475"/>
    </source>
</evidence>
<evidence type="ECO:0000256" key="6">
    <source>
        <dbReference type="SAM" id="Phobius"/>
    </source>
</evidence>
<proteinExistence type="predicted"/>
<sequence>MFIFLNGLLLGLSLIMALGPQNLFLIKQGAQKNHAGLSAVVCFICDVILICGSIVGLHELLEKHPSLQIWMLYLGSAFLLYYAYKNLRSAFSKRGSNNQEPAHSHTRLQIVLFALGFSLLNPHAIIDTVVIVGSGSSQYPDHQIAFMMGVICASFIWFCSLTFTTKYFSNVLSKERIWQGIELISGVLMIYIGCKLLLTGL</sequence>
<feature type="transmembrane region" description="Helical" evidence="6">
    <location>
        <begin position="67"/>
        <end position="84"/>
    </location>
</feature>
<accession>A0A0W1A513</accession>
<feature type="transmembrane region" description="Helical" evidence="6">
    <location>
        <begin position="110"/>
        <end position="132"/>
    </location>
</feature>
<feature type="transmembrane region" description="Helical" evidence="6">
    <location>
        <begin position="37"/>
        <end position="55"/>
    </location>
</feature>
<gene>
    <name evidence="7" type="ORF">Lwal_2128</name>
</gene>
<dbReference type="RefSeq" id="WP_058480766.1">
    <property type="nucleotide sequence ID" value="NZ_CAAAIQ010000001.1"/>
</dbReference>
<keyword evidence="4 6" id="KW-1133">Transmembrane helix</keyword>
<dbReference type="Pfam" id="PF01810">
    <property type="entry name" value="LysE"/>
    <property type="match status" value="1"/>
</dbReference>
<feature type="transmembrane region" description="Helical" evidence="6">
    <location>
        <begin position="6"/>
        <end position="25"/>
    </location>
</feature>
<keyword evidence="8" id="KW-1185">Reference proteome</keyword>
<dbReference type="OrthoDB" id="5638726at2"/>
<reference evidence="7 8" key="1">
    <citation type="submission" date="2015-11" db="EMBL/GenBank/DDBJ databases">
        <title>Genomic analysis of 38 Legionella species identifies large and diverse effector repertoires.</title>
        <authorList>
            <person name="Burstein D."/>
            <person name="Amaro F."/>
            <person name="Zusman T."/>
            <person name="Lifshitz Z."/>
            <person name="Cohen O."/>
            <person name="Gilbert J.A."/>
            <person name="Pupko T."/>
            <person name="Shuman H.A."/>
            <person name="Segal G."/>
        </authorList>
    </citation>
    <scope>NUCLEOTIDE SEQUENCE [LARGE SCALE GENOMIC DNA]</scope>
    <source>
        <strain evidence="7 8">ATCC 51914</strain>
    </source>
</reference>
<dbReference type="STRING" id="66969.Lwal_2128"/>
<comment type="caution">
    <text evidence="7">The sequence shown here is derived from an EMBL/GenBank/DDBJ whole genome shotgun (WGS) entry which is preliminary data.</text>
</comment>
<evidence type="ECO:0000256" key="4">
    <source>
        <dbReference type="ARBA" id="ARBA00022989"/>
    </source>
</evidence>